<dbReference type="STRING" id="39480.EUAN_16380"/>
<evidence type="ECO:0000313" key="3">
    <source>
        <dbReference type="Proteomes" id="UP000180254"/>
    </source>
</evidence>
<protein>
    <submittedName>
        <fullName evidence="2">Chondroitin synthase</fullName>
    </submittedName>
</protein>
<comment type="caution">
    <text evidence="2">The sequence shown here is derived from an EMBL/GenBank/DDBJ whole genome shotgun (WGS) entry which is preliminary data.</text>
</comment>
<dbReference type="AlphaFoldDB" id="A0A1S1V633"/>
<keyword evidence="3" id="KW-1185">Reference proteome</keyword>
<dbReference type="EMBL" id="MKIE01000006">
    <property type="protein sequence ID" value="OHW61875.1"/>
    <property type="molecule type" value="Genomic_DNA"/>
</dbReference>
<dbReference type="Gene3D" id="3.90.550.10">
    <property type="entry name" value="Spore Coat Polysaccharide Biosynthesis Protein SpsA, Chain A"/>
    <property type="match status" value="1"/>
</dbReference>
<accession>A0A1S1V633</accession>
<dbReference type="RefSeq" id="WP_071063489.1">
    <property type="nucleotide sequence ID" value="NZ_MKIE01000006.1"/>
</dbReference>
<name>A0A1S1V633_9FIRM</name>
<dbReference type="Pfam" id="PF00535">
    <property type="entry name" value="Glycos_transf_2"/>
    <property type="match status" value="1"/>
</dbReference>
<dbReference type="SUPFAM" id="SSF53448">
    <property type="entry name" value="Nucleotide-diphospho-sugar transferases"/>
    <property type="match status" value="1"/>
</dbReference>
<dbReference type="OrthoDB" id="199095at2"/>
<proteinExistence type="predicted"/>
<reference evidence="2 3" key="1">
    <citation type="submission" date="2016-09" db="EMBL/GenBank/DDBJ databases">
        <title>Genome sequence of Eubacterium angustum.</title>
        <authorList>
            <person name="Poehlein A."/>
            <person name="Daniel R."/>
        </authorList>
    </citation>
    <scope>NUCLEOTIDE SEQUENCE [LARGE SCALE GENOMIC DNA]</scope>
    <source>
        <strain evidence="2 3">DSM 1989</strain>
    </source>
</reference>
<dbReference type="Proteomes" id="UP000180254">
    <property type="component" value="Unassembled WGS sequence"/>
</dbReference>
<evidence type="ECO:0000313" key="2">
    <source>
        <dbReference type="EMBL" id="OHW61875.1"/>
    </source>
</evidence>
<dbReference type="PANTHER" id="PTHR22916">
    <property type="entry name" value="GLYCOSYLTRANSFERASE"/>
    <property type="match status" value="1"/>
</dbReference>
<dbReference type="PANTHER" id="PTHR22916:SF3">
    <property type="entry name" value="UDP-GLCNAC:BETAGAL BETA-1,3-N-ACETYLGLUCOSAMINYLTRANSFERASE-LIKE PROTEIN 1"/>
    <property type="match status" value="1"/>
</dbReference>
<dbReference type="InterPro" id="IPR029044">
    <property type="entry name" value="Nucleotide-diphossugar_trans"/>
</dbReference>
<organism evidence="2 3">
    <name type="scientific">Andreesenia angusta</name>
    <dbReference type="NCBI Taxonomy" id="39480"/>
    <lineage>
        <taxon>Bacteria</taxon>
        <taxon>Bacillati</taxon>
        <taxon>Bacillota</taxon>
        <taxon>Tissierellia</taxon>
        <taxon>Tissierellales</taxon>
        <taxon>Gottschalkiaceae</taxon>
        <taxon>Andreesenia</taxon>
    </lineage>
</organism>
<dbReference type="InterPro" id="IPR001173">
    <property type="entry name" value="Glyco_trans_2-like"/>
</dbReference>
<feature type="domain" description="Glycosyltransferase 2-like" evidence="1">
    <location>
        <begin position="8"/>
        <end position="141"/>
    </location>
</feature>
<gene>
    <name evidence="2" type="primary">kfoC</name>
    <name evidence="2" type="ORF">EUAN_16380</name>
</gene>
<evidence type="ECO:0000259" key="1">
    <source>
        <dbReference type="Pfam" id="PF00535"/>
    </source>
</evidence>
<sequence>MSEQIIVSIVCIAYNHGKYIADAIEGFLMQKTDFSLEIIIHDDASTDDTAEIIMDYHEKHPDIIRPIIQKENQHSQGAEILSGIVFPELRGKYIAFCEGDDYWIDPDKLQKQVEYMEAHPECSVCFHGAYSVDSESRTIVSEIRSSDGDSIISPEEVIFAGGAAFATNSLLFPRVLLENVTYFNMGTEVRDYPLVIYLALKGTVYYIDEIMSVYRVGVKGSWTNRKFSEIDKKIEHYREIADMLDEVNRYSNYKYDSTIQDRKKNNEWYLLLEQGKLKEAKSGEYRDIYMNLSFKNRVWIHLERYTPWLIDAWTDYKRKRRWKLENSKI</sequence>
<dbReference type="GO" id="GO:0016758">
    <property type="term" value="F:hexosyltransferase activity"/>
    <property type="evidence" value="ECO:0007669"/>
    <property type="project" value="UniProtKB-ARBA"/>
</dbReference>